<dbReference type="OrthoDB" id="5562722at2759"/>
<accession>A0A1Y1W5B6</accession>
<keyword evidence="1" id="KW-0472">Membrane</keyword>
<name>A0A1Y1W5B6_9FUNG</name>
<comment type="caution">
    <text evidence="2">The sequence shown here is derived from an EMBL/GenBank/DDBJ whole genome shotgun (WGS) entry which is preliminary data.</text>
</comment>
<dbReference type="Gene3D" id="3.20.100.30">
    <property type="entry name" value="VTC, catalytic tunnel domain"/>
    <property type="match status" value="1"/>
</dbReference>
<proteinExistence type="predicted"/>
<gene>
    <name evidence="2" type="ORF">DL89DRAFT_182827</name>
</gene>
<evidence type="ECO:0000313" key="2">
    <source>
        <dbReference type="EMBL" id="ORX68721.1"/>
    </source>
</evidence>
<evidence type="ECO:0000256" key="1">
    <source>
        <dbReference type="SAM" id="Phobius"/>
    </source>
</evidence>
<organism evidence="2 3">
    <name type="scientific">Linderina pennispora</name>
    <dbReference type="NCBI Taxonomy" id="61395"/>
    <lineage>
        <taxon>Eukaryota</taxon>
        <taxon>Fungi</taxon>
        <taxon>Fungi incertae sedis</taxon>
        <taxon>Zoopagomycota</taxon>
        <taxon>Kickxellomycotina</taxon>
        <taxon>Kickxellomycetes</taxon>
        <taxon>Kickxellales</taxon>
        <taxon>Kickxellaceae</taxon>
        <taxon>Linderina</taxon>
    </lineage>
</organism>
<dbReference type="AlphaFoldDB" id="A0A1Y1W5B6"/>
<dbReference type="Proteomes" id="UP000193922">
    <property type="component" value="Unassembled WGS sequence"/>
</dbReference>
<keyword evidence="1" id="KW-0812">Transmembrane</keyword>
<dbReference type="InterPro" id="IPR042267">
    <property type="entry name" value="VTC_sf"/>
</dbReference>
<sequence>MSPLPTTARWLIAAGFEAALRAHPTGRSESLPFALFELHLDGHAELPAWLGQMFFESSLVRPVLDFDLYLHGIALLRGDLVDDLPYWLVDYHRDLLHPKSTVPSLRTTSSQSTKSVTIDVPQLPTETTELLGGPRRNLSPCQRLSLAHSLRYYLGIALLAATLISVAMALWPYHRQLVGIMAELADLLAQWIARMFQLDASAEAVAGGLGT</sequence>
<reference evidence="2 3" key="1">
    <citation type="submission" date="2016-07" db="EMBL/GenBank/DDBJ databases">
        <title>Pervasive Adenine N6-methylation of Active Genes in Fungi.</title>
        <authorList>
            <consortium name="DOE Joint Genome Institute"/>
            <person name="Mondo S.J."/>
            <person name="Dannebaum R.O."/>
            <person name="Kuo R.C."/>
            <person name="Labutti K."/>
            <person name="Haridas S."/>
            <person name="Kuo A."/>
            <person name="Salamov A."/>
            <person name="Ahrendt S.R."/>
            <person name="Lipzen A."/>
            <person name="Sullivan W."/>
            <person name="Andreopoulos W.B."/>
            <person name="Clum A."/>
            <person name="Lindquist E."/>
            <person name="Daum C."/>
            <person name="Ramamoorthy G.K."/>
            <person name="Gryganskyi A."/>
            <person name="Culley D."/>
            <person name="Magnuson J.K."/>
            <person name="James T.Y."/>
            <person name="O'Malley M.A."/>
            <person name="Stajich J.E."/>
            <person name="Spatafora J.W."/>
            <person name="Visel A."/>
            <person name="Grigoriev I.V."/>
        </authorList>
    </citation>
    <scope>NUCLEOTIDE SEQUENCE [LARGE SCALE GENOMIC DNA]</scope>
    <source>
        <strain evidence="2 3">ATCC 12442</strain>
    </source>
</reference>
<dbReference type="RefSeq" id="XP_040742503.1">
    <property type="nucleotide sequence ID" value="XM_040883921.1"/>
</dbReference>
<dbReference type="GeneID" id="63800569"/>
<dbReference type="EMBL" id="MCFD01000009">
    <property type="protein sequence ID" value="ORX68721.1"/>
    <property type="molecule type" value="Genomic_DNA"/>
</dbReference>
<evidence type="ECO:0000313" key="3">
    <source>
        <dbReference type="Proteomes" id="UP000193922"/>
    </source>
</evidence>
<feature type="transmembrane region" description="Helical" evidence="1">
    <location>
        <begin position="150"/>
        <end position="171"/>
    </location>
</feature>
<protein>
    <submittedName>
        <fullName evidence="2">Uncharacterized protein</fullName>
    </submittedName>
</protein>
<keyword evidence="1" id="KW-1133">Transmembrane helix</keyword>
<keyword evidence="3" id="KW-1185">Reference proteome</keyword>